<keyword evidence="2" id="KW-1185">Reference proteome</keyword>
<gene>
    <name evidence="1" type="ORF">EV420DRAFT_1576985</name>
</gene>
<organism evidence="1 2">
    <name type="scientific">Armillaria tabescens</name>
    <name type="common">Ringless honey mushroom</name>
    <name type="synonym">Agaricus tabescens</name>
    <dbReference type="NCBI Taxonomy" id="1929756"/>
    <lineage>
        <taxon>Eukaryota</taxon>
        <taxon>Fungi</taxon>
        <taxon>Dikarya</taxon>
        <taxon>Basidiomycota</taxon>
        <taxon>Agaricomycotina</taxon>
        <taxon>Agaricomycetes</taxon>
        <taxon>Agaricomycetidae</taxon>
        <taxon>Agaricales</taxon>
        <taxon>Marasmiineae</taxon>
        <taxon>Physalacriaceae</taxon>
        <taxon>Desarmillaria</taxon>
    </lineage>
</organism>
<comment type="caution">
    <text evidence="1">The sequence shown here is derived from an EMBL/GenBank/DDBJ whole genome shotgun (WGS) entry which is preliminary data.</text>
</comment>
<sequence>MRHILEVHDLQPRRRTLNRRTYLTTIVPAHRKALTRLFVSSHILAVEVLRWGERYRPKIPREWRLCRFCKIAVEDEVHALLLAAFPLGAEISAICTSCTGGFWSDSDIRRTGITLEIC</sequence>
<dbReference type="EMBL" id="JAUEPS010000060">
    <property type="protein sequence ID" value="KAK0443103.1"/>
    <property type="molecule type" value="Genomic_DNA"/>
</dbReference>
<reference evidence="1" key="1">
    <citation type="submission" date="2023-06" db="EMBL/GenBank/DDBJ databases">
        <authorList>
            <consortium name="Lawrence Berkeley National Laboratory"/>
            <person name="Ahrendt S."/>
            <person name="Sahu N."/>
            <person name="Indic B."/>
            <person name="Wong-Bajracharya J."/>
            <person name="Merenyi Z."/>
            <person name="Ke H.-M."/>
            <person name="Monk M."/>
            <person name="Kocsube S."/>
            <person name="Drula E."/>
            <person name="Lipzen A."/>
            <person name="Balint B."/>
            <person name="Henrissat B."/>
            <person name="Andreopoulos B."/>
            <person name="Martin F.M."/>
            <person name="Harder C.B."/>
            <person name="Rigling D."/>
            <person name="Ford K.L."/>
            <person name="Foster G.D."/>
            <person name="Pangilinan J."/>
            <person name="Papanicolaou A."/>
            <person name="Barry K."/>
            <person name="LaButti K."/>
            <person name="Viragh M."/>
            <person name="Koriabine M."/>
            <person name="Yan M."/>
            <person name="Riley R."/>
            <person name="Champramary S."/>
            <person name="Plett K.L."/>
            <person name="Tsai I.J."/>
            <person name="Slot J."/>
            <person name="Sipos G."/>
            <person name="Plett J."/>
            <person name="Nagy L.G."/>
            <person name="Grigoriev I.V."/>
        </authorList>
    </citation>
    <scope>NUCLEOTIDE SEQUENCE</scope>
    <source>
        <strain evidence="1">CCBAS 213</strain>
    </source>
</reference>
<name>A0AA39MR25_ARMTA</name>
<dbReference type="RefSeq" id="XP_060324597.1">
    <property type="nucleotide sequence ID" value="XM_060474520.1"/>
</dbReference>
<evidence type="ECO:0000313" key="1">
    <source>
        <dbReference type="EMBL" id="KAK0443103.1"/>
    </source>
</evidence>
<accession>A0AA39MR25</accession>
<proteinExistence type="predicted"/>
<protein>
    <submittedName>
        <fullName evidence="1">Uncharacterized protein</fullName>
    </submittedName>
</protein>
<dbReference type="AlphaFoldDB" id="A0AA39MR25"/>
<evidence type="ECO:0000313" key="2">
    <source>
        <dbReference type="Proteomes" id="UP001175211"/>
    </source>
</evidence>
<dbReference type="Proteomes" id="UP001175211">
    <property type="component" value="Unassembled WGS sequence"/>
</dbReference>
<dbReference type="GeneID" id="85358068"/>